<feature type="domain" description="Big-1" evidence="3">
    <location>
        <begin position="1123"/>
        <end position="1214"/>
    </location>
</feature>
<evidence type="ECO:0000259" key="3">
    <source>
        <dbReference type="PROSITE" id="PS51127"/>
    </source>
</evidence>
<dbReference type="Gene3D" id="2.40.160.160">
    <property type="entry name" value="Inverse autotransporter, beta-domain"/>
    <property type="match status" value="1"/>
</dbReference>
<dbReference type="InterPro" id="IPR013783">
    <property type="entry name" value="Ig-like_fold"/>
</dbReference>
<accession>A0AA95GQ91</accession>
<dbReference type="SUPFAM" id="SSF49373">
    <property type="entry name" value="Invasin/intimin cell-adhesion fragments"/>
    <property type="match status" value="9"/>
</dbReference>
<keyword evidence="4" id="KW-0614">Plasmid</keyword>
<sequence length="1433" mass="154332">MIYKKQKIIALFLLFFHFFSILFLSFISTVKAIENAEVAETMAGIQALLEQDRKDSYSAIQRTPEYSRSSSKNSQENNNIKKSLPDLGNNPALLEKNNETILAGSVSQVGNILSNDNSMDAAINYAKSIGEGLVNQRITDFFRQYGTSRISISTDKKISGDFLLPVIDNTNSLLFTQLGLRTNKDRNTLNLGLGYRQYWGDWMYGINTFYDYDYSGGNARLGLGGEAWTDYLKLSANGYFGLTDWHQSKIAVMDDYDERPATGFDVRAEAYLPTYPKLGGSIKYEKYFGKGVHLGTGVDPNKLKDDPYALTLGINYTPIPLITLKGEHAAGDRNDTMVGLDIIYRFGVPLLQQLDADAVDVMRSLVGNKYDFVDRNYDIVMQYRKQELINISLPVEMRAEAKETIIIPATVNKTKYGLKKINWTVSPSFIANGGSYQVISPTQLEIILPAYVYKTQKNTAQEYQISAVGIDNNDNESNRATTTIRVKPSRNVVNDLIVEPNSVLPANNRDHFTTTAVITNEHGQPLSHQVITFHVDGLKQQDGKLGATLSNGSQSATNGDGITATTDSQGKAVIYITSKVAGEGKITATMENGNYKNGQLKFSADRNSAQIAKLNFTKDKALADGKEKNMLYALVTDQNGNAVENIAVNLTATNGAIIENGATANTNQRGELIFGVTSTKAGSSEVTVEINGSQKTLSVVFVTGHPSAEKSLLTVQPATIVANGKTVANLKLELKDAQGNPISGGKVDFTTSLANSRTSDTKDMGNGVYTAELTGITAGETTVGVKINGSVLKNKTAKVVLTADSDNPSPTKSKLEANPTRIVADGSAFSTVKLILQDVNGNAISGLKDKVKFSTPLKNSKIGDTVEENNGVYTAKLSGTTAGETTLGVEVNGQLLIVSRVLKVNLSADGSKPSADKSILAANPSSIVADGKISSTITLELKDVNGNPLAEQGVEFIPSLPGSEIGKVTEKDNGIYEASLVGTKAGQTTISVGVNGKALVGKTATVTLTADNSKPSKDKSKLEADPIEIVADGQASSTIKLTLLDVNDNPLAGQKVKFNSSLKNSHASDQVKDEGNGIYTATLTGTTAGETSIEVIVNGAVLQIKNSAKITFTADKKHPSKDKSILAANPSSIVADGKETSTLKLTLMDVHDNPIEDEKVKFISSLPNSDFDEVQNKGKGVYTAKFKGKTAGVSKIKVRVNDQELAIKTEVTLTADSKTAVLKKVRLEGDSNSKVADGVNTFTFIAVVKDANDNPVMGQDVRWKKNKEKNVFLPEISEPTDVKGETKIILTSAKKAVADILVIANKDGIELNAEKVSFTADSKNAKIKLTWKKKDEWVLANNKDKNIVDVLVYDVNENPVPNAEISIHVPSGLTSSSERVETNKEGFSSLNITSNAYGLHQVEGKVTSSNSTDSVKVIFIPETFDLTIKVSNK</sequence>
<evidence type="ECO:0000313" key="4">
    <source>
        <dbReference type="EMBL" id="WGM03333.1"/>
    </source>
</evidence>
<dbReference type="InterPro" id="IPR003344">
    <property type="entry name" value="Big_1_dom"/>
</dbReference>
<reference evidence="4" key="1">
    <citation type="submission" date="2023-04" db="EMBL/GenBank/DDBJ databases">
        <title>Genome dynamics across the evolutionary transition to endosymbiosis.</title>
        <authorList>
            <person name="Siozios S."/>
            <person name="Nadal-Jimenez P."/>
            <person name="Azagi T."/>
            <person name="Sprong H."/>
            <person name="Frost C.L."/>
            <person name="Parratt S.R."/>
            <person name="Taylor G."/>
            <person name="Brettell L."/>
            <person name="Lew K.C."/>
            <person name="Croft L."/>
            <person name="King K.C."/>
            <person name="Brockhurst M.A."/>
            <person name="Hypsa V."/>
            <person name="Novakova E."/>
            <person name="Darby A.C."/>
            <person name="Hurst G.D.D."/>
        </authorList>
    </citation>
    <scope>NUCLEOTIDE SEQUENCE</scope>
    <source>
        <strain evidence="4">APv</strain>
        <plasmid evidence="4">paPv1</plasmid>
    </source>
</reference>
<dbReference type="EMBL" id="CP123505">
    <property type="protein sequence ID" value="WGM03333.1"/>
    <property type="molecule type" value="Genomic_DNA"/>
</dbReference>
<dbReference type="Gene3D" id="2.60.40.10">
    <property type="entry name" value="Immunoglobulins"/>
    <property type="match status" value="9"/>
</dbReference>
<dbReference type="GO" id="GO:0009279">
    <property type="term" value="C:cell outer membrane"/>
    <property type="evidence" value="ECO:0007669"/>
    <property type="project" value="TreeGrafter"/>
</dbReference>
<dbReference type="InterPro" id="IPR008964">
    <property type="entry name" value="Invasin/intimin_cell_adhesion"/>
</dbReference>
<name>A0AA95GQ91_9GAMM</name>
<dbReference type="InterPro" id="IPR038177">
    <property type="entry name" value="IAT_beta_sf"/>
</dbReference>
<dbReference type="Pfam" id="PF11924">
    <property type="entry name" value="IAT_beta"/>
    <property type="match status" value="1"/>
</dbReference>
<gene>
    <name evidence="4" type="ORF">QE210_17485</name>
</gene>
<dbReference type="InterPro" id="IPR015217">
    <property type="entry name" value="Invasin_dom_3"/>
</dbReference>
<feature type="domain" description="Big-1" evidence="3">
    <location>
        <begin position="1019"/>
        <end position="1113"/>
    </location>
</feature>
<dbReference type="PANTHER" id="PTHR39576:SF2">
    <property type="entry name" value="ATTACHING AND EFFACING PROTEIN HOMOLOG-RELATED"/>
    <property type="match status" value="1"/>
</dbReference>
<evidence type="ECO:0000313" key="5">
    <source>
        <dbReference type="Proteomes" id="UP001177595"/>
    </source>
</evidence>
<dbReference type="SMART" id="SM00634">
    <property type="entry name" value="BID_1"/>
    <property type="match status" value="9"/>
</dbReference>
<organism evidence="4 5">
    <name type="scientific">Arsenophonus nasoniae</name>
    <name type="common">son-killer infecting Nasonia vitripennis</name>
    <dbReference type="NCBI Taxonomy" id="638"/>
    <lineage>
        <taxon>Bacteria</taxon>
        <taxon>Pseudomonadati</taxon>
        <taxon>Pseudomonadota</taxon>
        <taxon>Gammaproteobacteria</taxon>
        <taxon>Enterobacterales</taxon>
        <taxon>Morganellaceae</taxon>
        <taxon>Arsenophonus</taxon>
    </lineage>
</organism>
<feature type="domain" description="Big-1" evidence="3">
    <location>
        <begin position="812"/>
        <end position="907"/>
    </location>
</feature>
<geneLocation type="plasmid" evidence="4 5">
    <name>paPv1</name>
</geneLocation>
<evidence type="ECO:0000256" key="1">
    <source>
        <dbReference type="ARBA" id="ARBA00010116"/>
    </source>
</evidence>
<dbReference type="Proteomes" id="UP001177595">
    <property type="component" value="Plasmid paPv1"/>
</dbReference>
<evidence type="ECO:0000256" key="2">
    <source>
        <dbReference type="SAM" id="MobiDB-lite"/>
    </source>
</evidence>
<feature type="domain" description="Big-1" evidence="3">
    <location>
        <begin position="1328"/>
        <end position="1420"/>
    </location>
</feature>
<feature type="domain" description="Big-1" evidence="3">
    <location>
        <begin position="611"/>
        <end position="702"/>
    </location>
</feature>
<feature type="domain" description="Big-1" evidence="3">
    <location>
        <begin position="710"/>
        <end position="800"/>
    </location>
</feature>
<dbReference type="PROSITE" id="PS51127">
    <property type="entry name" value="BIG1"/>
    <property type="match status" value="8"/>
</dbReference>
<dbReference type="PANTHER" id="PTHR39576">
    <property type="entry name" value="ATTACHING AND EFFACING PROTEIN HOMOLOG-RELATED-RELATED"/>
    <property type="match status" value="1"/>
</dbReference>
<dbReference type="InterPro" id="IPR051715">
    <property type="entry name" value="Intimin-Invasin_domain"/>
</dbReference>
<feature type="domain" description="Big-1" evidence="3">
    <location>
        <begin position="917"/>
        <end position="1009"/>
    </location>
</feature>
<dbReference type="Pfam" id="PF02369">
    <property type="entry name" value="Big_1"/>
    <property type="match status" value="3"/>
</dbReference>
<feature type="compositionally biased region" description="Polar residues" evidence="2">
    <location>
        <begin position="61"/>
        <end position="81"/>
    </location>
</feature>
<proteinExistence type="inferred from homology"/>
<feature type="domain" description="Big-1" evidence="3">
    <location>
        <begin position="493"/>
        <end position="603"/>
    </location>
</feature>
<dbReference type="Pfam" id="PF09134">
    <property type="entry name" value="Invasin_D3"/>
    <property type="match status" value="5"/>
</dbReference>
<feature type="region of interest" description="Disordered" evidence="2">
    <location>
        <begin position="61"/>
        <end position="90"/>
    </location>
</feature>
<dbReference type="InterPro" id="IPR024519">
    <property type="entry name" value="IAT_beta"/>
</dbReference>
<comment type="similarity">
    <text evidence="1">Belongs to the intimin/invasin family.</text>
</comment>
<protein>
    <submittedName>
        <fullName evidence="4">Invasin domain 3-containing protein</fullName>
    </submittedName>
</protein>